<keyword evidence="5" id="KW-1185">Reference proteome</keyword>
<comment type="subunit">
    <text evidence="2">Part of the Csm effector complex that includes Cas10, Csm2, Csm3, Csm4 and Csm5.</text>
</comment>
<dbReference type="EMBL" id="JAAXPI010000051">
    <property type="protein sequence ID" value="NKZ07295.1"/>
    <property type="molecule type" value="Genomic_DNA"/>
</dbReference>
<reference evidence="4 5" key="1">
    <citation type="submission" date="2020-04" db="EMBL/GenBank/DDBJ databases">
        <title>MicrobeNet Type strains.</title>
        <authorList>
            <person name="Nicholson A.C."/>
        </authorList>
    </citation>
    <scope>NUCLEOTIDE SEQUENCE [LARGE SCALE GENOMIC DNA]</scope>
    <source>
        <strain evidence="4 5">ATCC BAA-277</strain>
    </source>
</reference>
<dbReference type="AlphaFoldDB" id="A0A846Z9R6"/>
<feature type="domain" description="CRISPR type III-associated protein" evidence="3">
    <location>
        <begin position="13"/>
        <end position="172"/>
    </location>
</feature>
<name>A0A846Z9R6_9ACTN</name>
<proteinExistence type="predicted"/>
<sequence>MTLDHTNWHDLDLSTITPAYLGRFPDMKSQPRDIPFPVPSLRGVLAYWLRALAGPHVKNSAERLLQAEIEIFGTAKDTGPARPSRILLRAGRITVGTPPEKPSTGEGYLMGPGLINAKRTEPWARRLAPGPIPLRVRNLGRPAHADLFLAALWALCTYGGLGARSRRGFGTLTLGSQPDLPTERFDPSWFDGTADALADVLACTAAALKELEIGSGPDFDGPVPYPCFAPGQYRAVQYRLKASGAPGALNEVGGFLREFRHSRKPDPAFVKKDRFSLPNTEGFRNIAQPHRWYQPPRGAFYDGALGLPVVYSEKGQDDSVTVEPVVDGKPARRASPLWLRITVEGGQWVLRSLAFHAEWLPEQTGLQVKINNRVQPVRKPAQSDVRAELDRWFKEAKAKFV</sequence>
<dbReference type="GO" id="GO:0051607">
    <property type="term" value="P:defense response to virus"/>
    <property type="evidence" value="ECO:0007669"/>
    <property type="project" value="UniProtKB-KW"/>
</dbReference>
<evidence type="ECO:0000256" key="2">
    <source>
        <dbReference type="ARBA" id="ARBA00093789"/>
    </source>
</evidence>
<protein>
    <recommendedName>
        <fullName evidence="3">CRISPR type III-associated protein domain-containing protein</fullName>
    </recommendedName>
</protein>
<evidence type="ECO:0000256" key="1">
    <source>
        <dbReference type="ARBA" id="ARBA00023118"/>
    </source>
</evidence>
<evidence type="ECO:0000259" key="3">
    <source>
        <dbReference type="Pfam" id="PF03787"/>
    </source>
</evidence>
<organism evidence="4 5">
    <name type="scientific">Actinomadura latina</name>
    <dbReference type="NCBI Taxonomy" id="163603"/>
    <lineage>
        <taxon>Bacteria</taxon>
        <taxon>Bacillati</taxon>
        <taxon>Actinomycetota</taxon>
        <taxon>Actinomycetes</taxon>
        <taxon>Streptosporangiales</taxon>
        <taxon>Thermomonosporaceae</taxon>
        <taxon>Actinomadura</taxon>
    </lineage>
</organism>
<dbReference type="InterPro" id="IPR005537">
    <property type="entry name" value="RAMP_III_fam"/>
</dbReference>
<gene>
    <name evidence="4" type="ORF">HGB48_26695</name>
</gene>
<dbReference type="RefSeq" id="WP_067641278.1">
    <property type="nucleotide sequence ID" value="NZ_JAAXPI010000051.1"/>
</dbReference>
<comment type="caution">
    <text evidence="4">The sequence shown here is derived from an EMBL/GenBank/DDBJ whole genome shotgun (WGS) entry which is preliminary data.</text>
</comment>
<accession>A0A846Z9R6</accession>
<dbReference type="Pfam" id="PF03787">
    <property type="entry name" value="RAMPs"/>
    <property type="match status" value="1"/>
</dbReference>
<keyword evidence="1" id="KW-0051">Antiviral defense</keyword>
<dbReference type="Proteomes" id="UP000579250">
    <property type="component" value="Unassembled WGS sequence"/>
</dbReference>
<evidence type="ECO:0000313" key="4">
    <source>
        <dbReference type="EMBL" id="NKZ07295.1"/>
    </source>
</evidence>
<evidence type="ECO:0000313" key="5">
    <source>
        <dbReference type="Proteomes" id="UP000579250"/>
    </source>
</evidence>